<sequence length="206" mass="23023">MSEPTPYDKLGVNDDASFEEVRDARDRLLREYEGDESQQEAIEVAYDAILMDRLRARKEGKIAVPDRIRYPERLAAPAPTAPQSNNQRRTPSWLTKVLDDPNQKDIYTSLGIYAGLGAISFLVSGAATTWLSIGLVVSVYWLTRKENRFGRALLFSLSGITIGVILATLTNQVLVLSRLVGTVAFPSPIQMLIILLVMWLHACFLR</sequence>
<keyword evidence="1" id="KW-0812">Transmembrane</keyword>
<dbReference type="RefSeq" id="WP_190350335.1">
    <property type="nucleotide sequence ID" value="NZ_JACJPY010000016.1"/>
</dbReference>
<organism evidence="2 3">
    <name type="scientific">Pseudanabaena cinerea FACHB-1277</name>
    <dbReference type="NCBI Taxonomy" id="2949581"/>
    <lineage>
        <taxon>Bacteria</taxon>
        <taxon>Bacillati</taxon>
        <taxon>Cyanobacteriota</taxon>
        <taxon>Cyanophyceae</taxon>
        <taxon>Pseudanabaenales</taxon>
        <taxon>Pseudanabaenaceae</taxon>
        <taxon>Pseudanabaena</taxon>
        <taxon>Pseudanabaena cinerea</taxon>
    </lineage>
</organism>
<keyword evidence="1" id="KW-0472">Membrane</keyword>
<feature type="transmembrane region" description="Helical" evidence="1">
    <location>
        <begin position="153"/>
        <end position="175"/>
    </location>
</feature>
<keyword evidence="3" id="KW-1185">Reference proteome</keyword>
<comment type="caution">
    <text evidence="2">The sequence shown here is derived from an EMBL/GenBank/DDBJ whole genome shotgun (WGS) entry which is preliminary data.</text>
</comment>
<reference evidence="2" key="1">
    <citation type="journal article" date="2015" name="ISME J.">
        <title>Draft Genome Sequence of Streptomyces incarnatus NRRL8089, which Produces the Nucleoside Antibiotic Sinefungin.</title>
        <authorList>
            <person name="Oshima K."/>
            <person name="Hattori M."/>
            <person name="Shimizu H."/>
            <person name="Fukuda K."/>
            <person name="Nemoto M."/>
            <person name="Inagaki K."/>
            <person name="Tamura T."/>
        </authorList>
    </citation>
    <scope>NUCLEOTIDE SEQUENCE</scope>
    <source>
        <strain evidence="2">FACHB-1277</strain>
    </source>
</reference>
<dbReference type="PANTHER" id="PTHR33372">
    <property type="match status" value="1"/>
</dbReference>
<dbReference type="EMBL" id="JACJPY010000016">
    <property type="protein sequence ID" value="MBD2149964.1"/>
    <property type="molecule type" value="Genomic_DNA"/>
</dbReference>
<accession>A0A926URL7</accession>
<evidence type="ECO:0000313" key="2">
    <source>
        <dbReference type="EMBL" id="MBD2149964.1"/>
    </source>
</evidence>
<protein>
    <submittedName>
        <fullName evidence="2">CPP1-like family protein</fullName>
    </submittedName>
</protein>
<dbReference type="Pfam" id="PF11833">
    <property type="entry name" value="CPP1-like"/>
    <property type="match status" value="1"/>
</dbReference>
<dbReference type="InterPro" id="IPR021788">
    <property type="entry name" value="CPP1-like"/>
</dbReference>
<gene>
    <name evidence="2" type="ORF">H6F44_07495</name>
</gene>
<dbReference type="Proteomes" id="UP000631421">
    <property type="component" value="Unassembled WGS sequence"/>
</dbReference>
<name>A0A926URL7_9CYAN</name>
<feature type="transmembrane region" description="Helical" evidence="1">
    <location>
        <begin position="112"/>
        <end position="141"/>
    </location>
</feature>
<dbReference type="PANTHER" id="PTHR33372:SF2">
    <property type="entry name" value="PROTEIN CHAPERONE-LIKE PROTEIN OF POR1, CHLOROPLASTIC"/>
    <property type="match status" value="1"/>
</dbReference>
<evidence type="ECO:0000256" key="1">
    <source>
        <dbReference type="SAM" id="Phobius"/>
    </source>
</evidence>
<proteinExistence type="predicted"/>
<evidence type="ECO:0000313" key="3">
    <source>
        <dbReference type="Proteomes" id="UP000631421"/>
    </source>
</evidence>
<feature type="transmembrane region" description="Helical" evidence="1">
    <location>
        <begin position="187"/>
        <end position="205"/>
    </location>
</feature>
<keyword evidence="1" id="KW-1133">Transmembrane helix</keyword>
<reference evidence="2" key="2">
    <citation type="submission" date="2020-08" db="EMBL/GenBank/DDBJ databases">
        <authorList>
            <person name="Chen M."/>
            <person name="Teng W."/>
            <person name="Zhao L."/>
            <person name="Hu C."/>
            <person name="Zhou Y."/>
            <person name="Han B."/>
            <person name="Song L."/>
            <person name="Shu W."/>
        </authorList>
    </citation>
    <scope>NUCLEOTIDE SEQUENCE</scope>
    <source>
        <strain evidence="2">FACHB-1277</strain>
    </source>
</reference>
<dbReference type="AlphaFoldDB" id="A0A926URL7"/>